<name>A0A5J6VKW0_9VIRU</name>
<proteinExistence type="predicted"/>
<sequence length="55" mass="6708">MKFIGNLTKFFIIKKKPISFGQYCNKNIIDKKPRNKLERQKVIKDWYNYIKTTPK</sequence>
<evidence type="ECO:0000313" key="1">
    <source>
        <dbReference type="EMBL" id="QFG74745.1"/>
    </source>
</evidence>
<accession>A0A5J6VKW0</accession>
<reference evidence="1" key="1">
    <citation type="journal article" date="2019" name="Philos. Trans. R. Soc. Lond., B, Biol. Sci.">
        <title>Targeted metagenomic recovery of four divergent viruses reveals shared and distinctive characteristics of giant viruses of marine eukaryotes.</title>
        <authorList>
            <person name="Needham D.M."/>
            <person name="Poirier C."/>
            <person name="Hehenberger E."/>
            <person name="Jimenez V."/>
            <person name="Swalwell J.E."/>
            <person name="Santoro A.E."/>
            <person name="Worden A.Z."/>
        </authorList>
    </citation>
    <scope>NUCLEOTIDE SEQUENCE</scope>
    <source>
        <strain evidence="1">MPacV-611</strain>
    </source>
</reference>
<dbReference type="EMBL" id="MN448290">
    <property type="protein sequence ID" value="QFG74745.1"/>
    <property type="molecule type" value="Genomic_DNA"/>
</dbReference>
<protein>
    <submittedName>
        <fullName evidence="1">Uncharacterized protein</fullName>
    </submittedName>
</protein>
<organism evidence="1">
    <name type="scientific">Megaviridae environmental sample</name>
    <dbReference type="NCBI Taxonomy" id="1737588"/>
    <lineage>
        <taxon>Viruses</taxon>
        <taxon>Varidnaviria</taxon>
        <taxon>Bamfordvirae</taxon>
        <taxon>Nucleocytoviricota</taxon>
        <taxon>Megaviricetes</taxon>
        <taxon>Imitervirales</taxon>
        <taxon>Mimiviridae</taxon>
        <taxon>environmental samples</taxon>
    </lineage>
</organism>